<sequence length="120" mass="13868">MNKFLLYFIPALFLIFVIGLMTGGGWLKEPITGQDDLLAYIQNIEQAMEEENWEEASAQHQNAEQAWETISKRIQYSVEREDMLAVSETISKMEGGIEEEDSSTISPELYYFYELWSKLG</sequence>
<dbReference type="RefSeq" id="WP_200123411.1">
    <property type="nucleotide sequence ID" value="NZ_CP054705.1"/>
</dbReference>
<dbReference type="EMBL" id="CP054705">
    <property type="protein sequence ID" value="QQK76278.1"/>
    <property type="molecule type" value="Genomic_DNA"/>
</dbReference>
<evidence type="ECO:0000313" key="3">
    <source>
        <dbReference type="Proteomes" id="UP000595823"/>
    </source>
</evidence>
<feature type="transmembrane region" description="Helical" evidence="1">
    <location>
        <begin position="6"/>
        <end position="27"/>
    </location>
</feature>
<evidence type="ECO:0000256" key="1">
    <source>
        <dbReference type="SAM" id="Phobius"/>
    </source>
</evidence>
<dbReference type="AlphaFoldDB" id="A0A7T7CBV5"/>
<organism evidence="2 3">
    <name type="scientific">Salicibibacter cibarius</name>
    <dbReference type="NCBI Taxonomy" id="2743000"/>
    <lineage>
        <taxon>Bacteria</taxon>
        <taxon>Bacillati</taxon>
        <taxon>Bacillota</taxon>
        <taxon>Bacilli</taxon>
        <taxon>Bacillales</taxon>
        <taxon>Bacillaceae</taxon>
        <taxon>Salicibibacter</taxon>
    </lineage>
</organism>
<keyword evidence="1" id="KW-0812">Transmembrane</keyword>
<dbReference type="Proteomes" id="UP000595823">
    <property type="component" value="Chromosome"/>
</dbReference>
<keyword evidence="3" id="KW-1185">Reference proteome</keyword>
<dbReference type="KEGG" id="scia:HUG15_12410"/>
<dbReference type="Pfam" id="PF14276">
    <property type="entry name" value="DUF4363"/>
    <property type="match status" value="1"/>
</dbReference>
<evidence type="ECO:0000313" key="2">
    <source>
        <dbReference type="EMBL" id="QQK76278.1"/>
    </source>
</evidence>
<proteinExistence type="predicted"/>
<protein>
    <submittedName>
        <fullName evidence="2">DUF4363 family protein</fullName>
    </submittedName>
</protein>
<accession>A0A7T7CBV5</accession>
<keyword evidence="1" id="KW-1133">Transmembrane helix</keyword>
<gene>
    <name evidence="2" type="ORF">HUG15_12410</name>
</gene>
<reference evidence="2 3" key="1">
    <citation type="submission" date="2020-06" db="EMBL/GenBank/DDBJ databases">
        <title>Genomic analysis of Salicibibacter sp. NKC5-3.</title>
        <authorList>
            <person name="Oh Y.J."/>
        </authorList>
    </citation>
    <scope>NUCLEOTIDE SEQUENCE [LARGE SCALE GENOMIC DNA]</scope>
    <source>
        <strain evidence="2 3">NKC5-3</strain>
    </source>
</reference>
<name>A0A7T7CBV5_9BACI</name>
<keyword evidence="1" id="KW-0472">Membrane</keyword>
<dbReference type="InterPro" id="IPR025373">
    <property type="entry name" value="DUF4363"/>
</dbReference>